<feature type="domain" description="Fungal-type protein kinase" evidence="1">
    <location>
        <begin position="265"/>
        <end position="620"/>
    </location>
</feature>
<dbReference type="Pfam" id="PF17667">
    <property type="entry name" value="Pkinase_fungal"/>
    <property type="match status" value="1"/>
</dbReference>
<dbReference type="EMBL" id="SRPR01000161">
    <property type="protein sequence ID" value="KAG5957894.1"/>
    <property type="molecule type" value="Genomic_DNA"/>
</dbReference>
<dbReference type="SUPFAM" id="SSF56112">
    <property type="entry name" value="Protein kinase-like (PK-like)"/>
    <property type="match status" value="1"/>
</dbReference>
<dbReference type="InterPro" id="IPR011009">
    <property type="entry name" value="Kinase-like_dom_sf"/>
</dbReference>
<evidence type="ECO:0000259" key="1">
    <source>
        <dbReference type="Pfam" id="PF17667"/>
    </source>
</evidence>
<comment type="caution">
    <text evidence="2">The sequence shown here is derived from an EMBL/GenBank/DDBJ whole genome shotgun (WGS) entry which is preliminary data.</text>
</comment>
<protein>
    <recommendedName>
        <fullName evidence="1">Fungal-type protein kinase domain-containing protein</fullName>
    </recommendedName>
</protein>
<dbReference type="Gene3D" id="1.10.510.10">
    <property type="entry name" value="Transferase(Phosphotransferase) domain 1"/>
    <property type="match status" value="1"/>
</dbReference>
<name>A0ABQ7PA89_9HYPO</name>
<dbReference type="Proteomes" id="UP000742024">
    <property type="component" value="Unassembled WGS sequence"/>
</dbReference>
<sequence length="730" mass="83061">MADLIEEERKIILDNPLGHSLDSVREALRNAEGDAQGEAFDAERSDPWLEAVSELVIALLASRACRRLTSRIENRRHLASNLVDIRTRLDKRELPSQVVRPLSQLVLNQASDIEIWTAVIAVVATLNKDTPSTYQPLSWSPFEYTATKAETEVFDEICNSTHCAVGGFHQKYFQGHEWNSRAEEVWQRAKHLYSDSEKKWLHLPLQPTEDNICSWWLGLQKDFLATEQAAYFGRPVQCEDGSHSEDYGSDSEHCGSVCRCSQKLELLVKKKNNGSAVEQHDWRDVLAIGRVRQSKQTEVKELLLQLGSAVREVFARQPTRRFVHAFTLTGTTMETWVFDRSGPYSGATFNVHEEPEKFVQVLCGYLMMSDEELGLDIFTEEKDGRQFVMIPVNPCATELTQLELHPKPLSYRRAIVSRATTCFPAKPIGAPEFDRVVKYSWTPSTWTPEADLLRKANEHRVKGVAKMMGYEREITRISKLRDGLTFSRPHKDQIPYDDRVLRVLAVTPLGRPLKEFGSILELLECLRDAIKAHRSLYMDSGILHGDISVNNIIMTEPAKADGYKGMLIDLDLAHDITKEPSGQRHRTGTIEFMAAGVLLGEQHTYRHDLESFLYVFIWLCFVYGAKGKGREPIDALPGWSKGSLDLIAQMKLAHMCGAFYLFMRRFPAECGERVKKFIATIRDILFTVPNGVEAEPCEYVPKDPDVLYEPILRAFEAIIREMVENKRAQN</sequence>
<reference evidence="2 3" key="1">
    <citation type="journal article" date="2020" name="bioRxiv">
        <title>Whole genome comparisons of ergot fungi reveals the divergence and evolution of species within the genus Claviceps are the result of varying mechanisms driving genome evolution and host range expansion.</title>
        <authorList>
            <person name="Wyka S.A."/>
            <person name="Mondo S.J."/>
            <person name="Liu M."/>
            <person name="Dettman J."/>
            <person name="Nalam V."/>
            <person name="Broders K.D."/>
        </authorList>
    </citation>
    <scope>NUCLEOTIDE SEQUENCE [LARGE SCALE GENOMIC DNA]</scope>
    <source>
        <strain evidence="2 3">LM583</strain>
    </source>
</reference>
<organism evidence="2 3">
    <name type="scientific">Claviceps arundinis</name>
    <dbReference type="NCBI Taxonomy" id="1623583"/>
    <lineage>
        <taxon>Eukaryota</taxon>
        <taxon>Fungi</taxon>
        <taxon>Dikarya</taxon>
        <taxon>Ascomycota</taxon>
        <taxon>Pezizomycotina</taxon>
        <taxon>Sordariomycetes</taxon>
        <taxon>Hypocreomycetidae</taxon>
        <taxon>Hypocreales</taxon>
        <taxon>Clavicipitaceae</taxon>
        <taxon>Claviceps</taxon>
    </lineage>
</organism>
<evidence type="ECO:0000313" key="3">
    <source>
        <dbReference type="Proteomes" id="UP000742024"/>
    </source>
</evidence>
<dbReference type="InterPro" id="IPR040976">
    <property type="entry name" value="Pkinase_fungal"/>
</dbReference>
<accession>A0ABQ7PA89</accession>
<keyword evidence="3" id="KW-1185">Reference proteome</keyword>
<dbReference type="PANTHER" id="PTHR38248:SF2">
    <property type="entry name" value="FUNK1 11"/>
    <property type="match status" value="1"/>
</dbReference>
<evidence type="ECO:0000313" key="2">
    <source>
        <dbReference type="EMBL" id="KAG5957894.1"/>
    </source>
</evidence>
<dbReference type="PANTHER" id="PTHR38248">
    <property type="entry name" value="FUNK1 6"/>
    <property type="match status" value="1"/>
</dbReference>
<proteinExistence type="predicted"/>
<gene>
    <name evidence="2" type="ORF">E4U57_001652</name>
</gene>